<evidence type="ECO:0000313" key="4">
    <source>
        <dbReference type="Proteomes" id="UP000685013"/>
    </source>
</evidence>
<name>A0AAV6MCC5_9ROSI</name>
<protein>
    <recommendedName>
        <fullName evidence="5">Transmembrane protein</fullName>
    </recommendedName>
</protein>
<evidence type="ECO:0000256" key="1">
    <source>
        <dbReference type="SAM" id="MobiDB-lite"/>
    </source>
</evidence>
<reference evidence="3 4" key="1">
    <citation type="journal article" date="2021" name="Hortic Res">
        <title>The domestication of Cucurbita argyrosperma as revealed by the genome of its wild relative.</title>
        <authorList>
            <person name="Barrera-Redondo J."/>
            <person name="Sanchez-de la Vega G."/>
            <person name="Aguirre-Liguori J.A."/>
            <person name="Castellanos-Morales G."/>
            <person name="Gutierrez-Guerrero Y.T."/>
            <person name="Aguirre-Dugua X."/>
            <person name="Aguirre-Planter E."/>
            <person name="Tenaillon M.I."/>
            <person name="Lira-Saade R."/>
            <person name="Eguiarte L.E."/>
        </authorList>
    </citation>
    <scope>NUCLEOTIDE SEQUENCE [LARGE SCALE GENOMIC DNA]</scope>
    <source>
        <strain evidence="3">JBR-2021</strain>
    </source>
</reference>
<feature type="region of interest" description="Disordered" evidence="1">
    <location>
        <begin position="201"/>
        <end position="224"/>
    </location>
</feature>
<evidence type="ECO:0008006" key="5">
    <source>
        <dbReference type="Google" id="ProtNLM"/>
    </source>
</evidence>
<evidence type="ECO:0000313" key="3">
    <source>
        <dbReference type="EMBL" id="KAG6578575.1"/>
    </source>
</evidence>
<organism evidence="3 4">
    <name type="scientific">Cucurbita argyrosperma subsp. sororia</name>
    <dbReference type="NCBI Taxonomy" id="37648"/>
    <lineage>
        <taxon>Eukaryota</taxon>
        <taxon>Viridiplantae</taxon>
        <taxon>Streptophyta</taxon>
        <taxon>Embryophyta</taxon>
        <taxon>Tracheophyta</taxon>
        <taxon>Spermatophyta</taxon>
        <taxon>Magnoliopsida</taxon>
        <taxon>eudicotyledons</taxon>
        <taxon>Gunneridae</taxon>
        <taxon>Pentapetalae</taxon>
        <taxon>rosids</taxon>
        <taxon>fabids</taxon>
        <taxon>Cucurbitales</taxon>
        <taxon>Cucurbitaceae</taxon>
        <taxon>Cucurbiteae</taxon>
        <taxon>Cucurbita</taxon>
    </lineage>
</organism>
<feature type="signal peptide" evidence="2">
    <location>
        <begin position="1"/>
        <end position="25"/>
    </location>
</feature>
<comment type="caution">
    <text evidence="3">The sequence shown here is derived from an EMBL/GenBank/DDBJ whole genome shotgun (WGS) entry which is preliminary data.</text>
</comment>
<dbReference type="PANTHER" id="PTHR37908:SF4">
    <property type="entry name" value="PROTEIN, PUTATIVE-RELATED"/>
    <property type="match status" value="1"/>
</dbReference>
<feature type="non-terminal residue" evidence="3">
    <location>
        <position position="1"/>
    </location>
</feature>
<accession>A0AAV6MCC5</accession>
<sequence>MSSSTHLPVLLLSCFLVLVLSPAYGAESMGIGVKDAGLFGSLKEEKSRKVIDVTDYRRTGPNIPGGPHYSNVNNAMSLTVTRVLQYTSVSAPPFMLSRTRAVSCIWRRSDGNRREDASLFGSLKEEKSRKMVDVTDYRPPGANIPGGPHFANDEKSRKMVDINDYLPIGPSIPEGLHYSNVIHAMSLTDEKSRKMVDVTDYRPPGANIPGGPHFANGREIKKDG</sequence>
<feature type="chain" id="PRO_5043933110" description="Transmembrane protein" evidence="2">
    <location>
        <begin position="26"/>
        <end position="224"/>
    </location>
</feature>
<dbReference type="EMBL" id="JAGKQH010000015">
    <property type="protein sequence ID" value="KAG6578575.1"/>
    <property type="molecule type" value="Genomic_DNA"/>
</dbReference>
<gene>
    <name evidence="3" type="ORF">SDJN03_23023</name>
</gene>
<dbReference type="AlphaFoldDB" id="A0AAV6MCC5"/>
<dbReference type="Proteomes" id="UP000685013">
    <property type="component" value="Chromosome 15"/>
</dbReference>
<evidence type="ECO:0000256" key="2">
    <source>
        <dbReference type="SAM" id="SignalP"/>
    </source>
</evidence>
<proteinExistence type="predicted"/>
<dbReference type="PANTHER" id="PTHR37908">
    <property type="entry name" value="TRANSMEMBRANE PROTEIN"/>
    <property type="match status" value="1"/>
</dbReference>
<keyword evidence="2" id="KW-0732">Signal</keyword>
<keyword evidence="4" id="KW-1185">Reference proteome</keyword>